<dbReference type="SUPFAM" id="SSF54236">
    <property type="entry name" value="Ubiquitin-like"/>
    <property type="match status" value="1"/>
</dbReference>
<evidence type="ECO:0000313" key="7">
    <source>
        <dbReference type="Proteomes" id="UP001220961"/>
    </source>
</evidence>
<evidence type="ECO:0000256" key="1">
    <source>
        <dbReference type="ARBA" id="ARBA00004496"/>
    </source>
</evidence>
<evidence type="ECO:0000256" key="4">
    <source>
        <dbReference type="ARBA" id="ARBA00025779"/>
    </source>
</evidence>
<dbReference type="SMART" id="SM01052">
    <property type="entry name" value="CAP_GLY"/>
    <property type="match status" value="1"/>
</dbReference>
<keyword evidence="2" id="KW-0963">Cytoplasm</keyword>
<dbReference type="EMBL" id="CP119913">
    <property type="protein sequence ID" value="WFD20826.1"/>
    <property type="molecule type" value="Genomic_DNA"/>
</dbReference>
<dbReference type="GO" id="GO:0005634">
    <property type="term" value="C:nucleus"/>
    <property type="evidence" value="ECO:0007669"/>
    <property type="project" value="TreeGrafter"/>
</dbReference>
<dbReference type="InterPro" id="IPR029071">
    <property type="entry name" value="Ubiquitin-like_domsf"/>
</dbReference>
<protein>
    <recommendedName>
        <fullName evidence="5">CAP-Gly domain-containing protein</fullName>
    </recommendedName>
</protein>
<dbReference type="GO" id="GO:0031122">
    <property type="term" value="P:cytoplasmic microtubule organization"/>
    <property type="evidence" value="ECO:0007669"/>
    <property type="project" value="TreeGrafter"/>
</dbReference>
<accession>A0AAF0IWN4</accession>
<comment type="subcellular location">
    <subcellularLocation>
        <location evidence="1">Cytoplasm</location>
    </subcellularLocation>
</comment>
<dbReference type="GO" id="GO:0051010">
    <property type="term" value="F:microtubule plus-end binding"/>
    <property type="evidence" value="ECO:0007669"/>
    <property type="project" value="TreeGrafter"/>
</dbReference>
<dbReference type="Gene3D" id="3.10.20.90">
    <property type="entry name" value="Phosphatidylinositol 3-kinase Catalytic Subunit, Chain A, domain 1"/>
    <property type="match status" value="1"/>
</dbReference>
<gene>
    <name evidence="6" type="ORF">MCAP1_003080</name>
</gene>
<dbReference type="Pfam" id="PF01302">
    <property type="entry name" value="CAP_GLY"/>
    <property type="match status" value="1"/>
</dbReference>
<dbReference type="PROSITE" id="PS00845">
    <property type="entry name" value="CAP_GLY_1"/>
    <property type="match status" value="1"/>
</dbReference>
<dbReference type="Gene3D" id="2.30.30.190">
    <property type="entry name" value="CAP Gly-rich-like domain"/>
    <property type="match status" value="1"/>
</dbReference>
<dbReference type="InterPro" id="IPR000938">
    <property type="entry name" value="CAP-Gly_domain"/>
</dbReference>
<keyword evidence="7" id="KW-1185">Reference proteome</keyword>
<comment type="similarity">
    <text evidence="4">Belongs to the TBCB family.</text>
</comment>
<evidence type="ECO:0000259" key="5">
    <source>
        <dbReference type="PROSITE" id="PS50245"/>
    </source>
</evidence>
<evidence type="ECO:0000256" key="3">
    <source>
        <dbReference type="ARBA" id="ARBA00023186"/>
    </source>
</evidence>
<evidence type="ECO:0000256" key="2">
    <source>
        <dbReference type="ARBA" id="ARBA00022490"/>
    </source>
</evidence>
<organism evidence="6 7">
    <name type="scientific">Malassezia caprae</name>
    <dbReference type="NCBI Taxonomy" id="1381934"/>
    <lineage>
        <taxon>Eukaryota</taxon>
        <taxon>Fungi</taxon>
        <taxon>Dikarya</taxon>
        <taxon>Basidiomycota</taxon>
        <taxon>Ustilaginomycotina</taxon>
        <taxon>Malasseziomycetes</taxon>
        <taxon>Malasseziales</taxon>
        <taxon>Malasseziaceae</taxon>
        <taxon>Malassezia</taxon>
    </lineage>
</organism>
<reference evidence="6" key="1">
    <citation type="submission" date="2023-03" db="EMBL/GenBank/DDBJ databases">
        <title>Mating type loci evolution in Malassezia.</title>
        <authorList>
            <person name="Coelho M.A."/>
        </authorList>
    </citation>
    <scope>NUCLEOTIDE SEQUENCE</scope>
    <source>
        <strain evidence="6">CBS 10434</strain>
    </source>
</reference>
<dbReference type="GO" id="GO:0005938">
    <property type="term" value="C:cell cortex"/>
    <property type="evidence" value="ECO:0007669"/>
    <property type="project" value="TreeGrafter"/>
</dbReference>
<dbReference type="Proteomes" id="UP001220961">
    <property type="component" value="Chromosome 6"/>
</dbReference>
<dbReference type="InterPro" id="IPR036859">
    <property type="entry name" value="CAP-Gly_dom_sf"/>
</dbReference>
<dbReference type="InterPro" id="IPR000626">
    <property type="entry name" value="Ubiquitin-like_dom"/>
</dbReference>
<feature type="domain" description="CAP-Gly" evidence="5">
    <location>
        <begin position="166"/>
        <end position="208"/>
    </location>
</feature>
<keyword evidence="3" id="KW-0143">Chaperone</keyword>
<dbReference type="PANTHER" id="PTHR18916">
    <property type="entry name" value="DYNACTIN 1-RELATED MICROTUBULE-BINDING"/>
    <property type="match status" value="1"/>
</dbReference>
<dbReference type="AlphaFoldDB" id="A0AAF0IWN4"/>
<proteinExistence type="inferred from homology"/>
<dbReference type="SUPFAM" id="SSF74924">
    <property type="entry name" value="Cap-Gly domain"/>
    <property type="match status" value="1"/>
</dbReference>
<dbReference type="GO" id="GO:0035371">
    <property type="term" value="C:microtubule plus-end"/>
    <property type="evidence" value="ECO:0007669"/>
    <property type="project" value="TreeGrafter"/>
</dbReference>
<dbReference type="Pfam" id="PF14560">
    <property type="entry name" value="Ubiquitin_2"/>
    <property type="match status" value="1"/>
</dbReference>
<evidence type="ECO:0000313" key="6">
    <source>
        <dbReference type="EMBL" id="WFD20826.1"/>
    </source>
</evidence>
<dbReference type="PROSITE" id="PS50245">
    <property type="entry name" value="CAP_GLY_2"/>
    <property type="match status" value="1"/>
</dbReference>
<dbReference type="PANTHER" id="PTHR18916:SF85">
    <property type="entry name" value="TUBULIN-FOLDING COFACTOR B"/>
    <property type="match status" value="1"/>
</dbReference>
<sequence length="226" mass="25043">MLHLGVWAPSVRIRTERRWERDLSLAALQQHLERITGIPPEAQALELWPAGADGTGAALATDAGVARDAAIWDVWRAQNGMVVCVRDRRGHALPDEADVEKWELSEEQYAARPDTLRAFLQARQLGRYAPAQAPAPSVPADMVAGARCIVDTGDRFERRGTIRFAGPTQFAPGVWIGVELDEPVGKNDGSVQGVRYFATRMRHGTFIRPAHVRVGDFAEEDIDWEL</sequence>
<name>A0AAF0IWN4_9BASI</name>